<evidence type="ECO:0000256" key="1">
    <source>
        <dbReference type="SAM" id="Phobius"/>
    </source>
</evidence>
<evidence type="ECO:0000313" key="2">
    <source>
        <dbReference type="EMBL" id="SIS46660.1"/>
    </source>
</evidence>
<feature type="transmembrane region" description="Helical" evidence="1">
    <location>
        <begin position="102"/>
        <end position="121"/>
    </location>
</feature>
<evidence type="ECO:0000313" key="3">
    <source>
        <dbReference type="Proteomes" id="UP000186221"/>
    </source>
</evidence>
<keyword evidence="1" id="KW-0812">Transmembrane</keyword>
<accession>A0A1N7JBI7</accession>
<keyword evidence="1" id="KW-1133">Transmembrane helix</keyword>
<name>A0A1N7JBI7_9RHOB</name>
<gene>
    <name evidence="2" type="ORF">SAMN05421580_101563</name>
</gene>
<feature type="transmembrane region" description="Helical" evidence="1">
    <location>
        <begin position="149"/>
        <end position="168"/>
    </location>
</feature>
<organism evidence="2 3">
    <name type="scientific">Rhodobacter aestuarii</name>
    <dbReference type="NCBI Taxonomy" id="453582"/>
    <lineage>
        <taxon>Bacteria</taxon>
        <taxon>Pseudomonadati</taxon>
        <taxon>Pseudomonadota</taxon>
        <taxon>Alphaproteobacteria</taxon>
        <taxon>Rhodobacterales</taxon>
        <taxon>Rhodobacter group</taxon>
        <taxon>Rhodobacter</taxon>
    </lineage>
</organism>
<feature type="transmembrane region" description="Helical" evidence="1">
    <location>
        <begin position="76"/>
        <end position="96"/>
    </location>
</feature>
<dbReference type="STRING" id="453582.SAMN05421580_101563"/>
<keyword evidence="3" id="KW-1185">Reference proteome</keyword>
<proteinExistence type="predicted"/>
<feature type="transmembrane region" description="Helical" evidence="1">
    <location>
        <begin position="20"/>
        <end position="41"/>
    </location>
</feature>
<dbReference type="AlphaFoldDB" id="A0A1N7JBI7"/>
<dbReference type="EMBL" id="FTOG01000001">
    <property type="protein sequence ID" value="SIS46660.1"/>
    <property type="molecule type" value="Genomic_DNA"/>
</dbReference>
<reference evidence="3" key="1">
    <citation type="submission" date="2017-01" db="EMBL/GenBank/DDBJ databases">
        <authorList>
            <person name="Varghese N."/>
            <person name="Submissions S."/>
        </authorList>
    </citation>
    <scope>NUCLEOTIDE SEQUENCE [LARGE SCALE GENOMIC DNA]</scope>
    <source>
        <strain evidence="3">DSM 19945</strain>
    </source>
</reference>
<evidence type="ECO:0008006" key="4">
    <source>
        <dbReference type="Google" id="ProtNLM"/>
    </source>
</evidence>
<sequence length="177" mass="19318">MNILETIFELIDMRSFSNLWYWIALAVVWSTTSHWVLGVPFDLVVQARRKGGQAGQDMLVLTGINTRRLLRIGREAGVVLSLGASFLLSLIVMLGFGYGFEFAQAVALIALPLTVVGAMSLRTAAQIEPVLARAPEPEEVAALLARHRVAVQAVGLVAITVTALWGMFQNMQLSVLR</sequence>
<protein>
    <recommendedName>
        <fullName evidence="4">Component of SufBCD complex</fullName>
    </recommendedName>
</protein>
<keyword evidence="1" id="KW-0472">Membrane</keyword>
<dbReference type="OrthoDB" id="7847071at2"/>
<dbReference type="Proteomes" id="UP000186221">
    <property type="component" value="Unassembled WGS sequence"/>
</dbReference>